<proteinExistence type="predicted"/>
<accession>A0ACC2NDD0</accession>
<dbReference type="Proteomes" id="UP001239111">
    <property type="component" value="Chromosome 3"/>
</dbReference>
<protein>
    <submittedName>
        <fullName evidence="1">Uncharacterized protein</fullName>
    </submittedName>
</protein>
<reference evidence="1" key="1">
    <citation type="submission" date="2023-04" db="EMBL/GenBank/DDBJ databases">
        <title>A chromosome-level genome assembly of the parasitoid wasp Eretmocerus hayati.</title>
        <authorList>
            <person name="Zhong Y."/>
            <person name="Liu S."/>
            <person name="Liu Y."/>
        </authorList>
    </citation>
    <scope>NUCLEOTIDE SEQUENCE</scope>
    <source>
        <strain evidence="1">ZJU_SS_LIU_2023</strain>
    </source>
</reference>
<gene>
    <name evidence="1" type="ORF">QAD02_000419</name>
</gene>
<evidence type="ECO:0000313" key="1">
    <source>
        <dbReference type="EMBL" id="KAJ8669160.1"/>
    </source>
</evidence>
<dbReference type="EMBL" id="CM056743">
    <property type="protein sequence ID" value="KAJ8669160.1"/>
    <property type="molecule type" value="Genomic_DNA"/>
</dbReference>
<evidence type="ECO:0000313" key="2">
    <source>
        <dbReference type="Proteomes" id="UP001239111"/>
    </source>
</evidence>
<name>A0ACC2NDD0_9HYME</name>
<sequence>MPFRSWIFCEDEKFLLTLLLAIRGKLEVIPNRVQHLHVTLYVKPDESNWRCLSGASQKNALQGWDVVELHAVDLAKNILSKCCPGCHPGLKPKNSIVGCSQCCCIWILHEKDIEKGRNFKSVALSEIEQFKSIAC</sequence>
<keyword evidence="2" id="KW-1185">Reference proteome</keyword>
<comment type="caution">
    <text evidence="1">The sequence shown here is derived from an EMBL/GenBank/DDBJ whole genome shotgun (WGS) entry which is preliminary data.</text>
</comment>
<organism evidence="1 2">
    <name type="scientific">Eretmocerus hayati</name>
    <dbReference type="NCBI Taxonomy" id="131215"/>
    <lineage>
        <taxon>Eukaryota</taxon>
        <taxon>Metazoa</taxon>
        <taxon>Ecdysozoa</taxon>
        <taxon>Arthropoda</taxon>
        <taxon>Hexapoda</taxon>
        <taxon>Insecta</taxon>
        <taxon>Pterygota</taxon>
        <taxon>Neoptera</taxon>
        <taxon>Endopterygota</taxon>
        <taxon>Hymenoptera</taxon>
        <taxon>Apocrita</taxon>
        <taxon>Proctotrupomorpha</taxon>
        <taxon>Chalcidoidea</taxon>
        <taxon>Aphelinidae</taxon>
        <taxon>Aphelininae</taxon>
        <taxon>Eretmocerus</taxon>
    </lineage>
</organism>